<dbReference type="EMBL" id="AP019860">
    <property type="protein sequence ID" value="BBM84187.1"/>
    <property type="molecule type" value="Genomic_DNA"/>
</dbReference>
<protein>
    <submittedName>
        <fullName evidence="4">Acetoin dehydrogenase</fullName>
    </submittedName>
</protein>
<dbReference type="RefSeq" id="WP_151968357.1">
    <property type="nucleotide sequence ID" value="NZ_AP019860.1"/>
</dbReference>
<keyword evidence="1" id="KW-0677">Repeat</keyword>
<evidence type="ECO:0000256" key="2">
    <source>
        <dbReference type="PROSITE-ProRule" id="PRU00703"/>
    </source>
</evidence>
<organism evidence="4 5">
    <name type="scientific">Uabimicrobium amorphum</name>
    <dbReference type="NCBI Taxonomy" id="2596890"/>
    <lineage>
        <taxon>Bacteria</taxon>
        <taxon>Pseudomonadati</taxon>
        <taxon>Planctomycetota</taxon>
        <taxon>Candidatus Uabimicrobiia</taxon>
        <taxon>Candidatus Uabimicrobiales</taxon>
        <taxon>Candidatus Uabimicrobiaceae</taxon>
        <taxon>Candidatus Uabimicrobium</taxon>
    </lineage>
</organism>
<evidence type="ECO:0000313" key="4">
    <source>
        <dbReference type="EMBL" id="BBM84187.1"/>
    </source>
</evidence>
<evidence type="ECO:0000256" key="1">
    <source>
        <dbReference type="ARBA" id="ARBA00022737"/>
    </source>
</evidence>
<evidence type="ECO:0000313" key="5">
    <source>
        <dbReference type="Proteomes" id="UP000326354"/>
    </source>
</evidence>
<reference evidence="4 5" key="1">
    <citation type="submission" date="2019-08" db="EMBL/GenBank/DDBJ databases">
        <title>Complete genome sequence of Candidatus Uab amorphum.</title>
        <authorList>
            <person name="Shiratori T."/>
            <person name="Suzuki S."/>
            <person name="Kakizawa Y."/>
            <person name="Ishida K."/>
        </authorList>
    </citation>
    <scope>NUCLEOTIDE SEQUENCE [LARGE SCALE GENOMIC DNA]</scope>
    <source>
        <strain evidence="4 5">SRT547</strain>
    </source>
</reference>
<dbReference type="SMART" id="SM00116">
    <property type="entry name" value="CBS"/>
    <property type="match status" value="2"/>
</dbReference>
<dbReference type="SUPFAM" id="SSF54631">
    <property type="entry name" value="CBS-domain pair"/>
    <property type="match status" value="1"/>
</dbReference>
<feature type="domain" description="CBS" evidence="3">
    <location>
        <begin position="11"/>
        <end position="67"/>
    </location>
</feature>
<dbReference type="OrthoDB" id="5295985at2"/>
<dbReference type="PROSITE" id="PS51371">
    <property type="entry name" value="CBS"/>
    <property type="match status" value="2"/>
</dbReference>
<evidence type="ECO:0000259" key="3">
    <source>
        <dbReference type="PROSITE" id="PS51371"/>
    </source>
</evidence>
<proteinExistence type="predicted"/>
<dbReference type="Proteomes" id="UP000326354">
    <property type="component" value="Chromosome"/>
</dbReference>
<dbReference type="PANTHER" id="PTHR48108:SF26">
    <property type="entry name" value="CBS DOMAIN-CONTAINING PROTEIN DDB_G0289609"/>
    <property type="match status" value="1"/>
</dbReference>
<dbReference type="InterPro" id="IPR051462">
    <property type="entry name" value="CBS_domain-containing"/>
</dbReference>
<dbReference type="InterPro" id="IPR046342">
    <property type="entry name" value="CBS_dom_sf"/>
</dbReference>
<dbReference type="Gene3D" id="3.10.580.10">
    <property type="entry name" value="CBS-domain"/>
    <property type="match status" value="1"/>
</dbReference>
<gene>
    <name evidence="4" type="ORF">UABAM_02543</name>
</gene>
<name>A0A5S9F2Y7_UABAM</name>
<sequence length="147" mass="17053">MSNKWQVEYWMKKLPETIPPTMSTREAFNKMRSSSFRHLLVVQDGQLLGLVSDRDLRRPDLSKGEDGWNSLYTPNEDDEVRYIMATELQTIKSNEHIHKAVKLLVEYRYGALPVINDQDSPIGILSVYDLLKSYDEILEKCGSNIEF</sequence>
<dbReference type="InterPro" id="IPR000644">
    <property type="entry name" value="CBS_dom"/>
</dbReference>
<accession>A0A5S9F2Y7</accession>
<dbReference type="PANTHER" id="PTHR48108">
    <property type="entry name" value="CBS DOMAIN-CONTAINING PROTEIN CBSX2, CHLOROPLASTIC"/>
    <property type="match status" value="1"/>
</dbReference>
<feature type="domain" description="CBS" evidence="3">
    <location>
        <begin position="84"/>
        <end position="140"/>
    </location>
</feature>
<keyword evidence="2" id="KW-0129">CBS domain</keyword>
<dbReference type="AlphaFoldDB" id="A0A5S9F2Y7"/>
<dbReference type="Pfam" id="PF00571">
    <property type="entry name" value="CBS"/>
    <property type="match status" value="2"/>
</dbReference>
<dbReference type="KEGG" id="uam:UABAM_02543"/>
<keyword evidence="5" id="KW-1185">Reference proteome</keyword>